<comment type="similarity">
    <text evidence="1">Belongs to the iron/ascorbate-dependent oxidoreductase family.</text>
</comment>
<evidence type="ECO:0000259" key="3">
    <source>
        <dbReference type="Pfam" id="PF14226"/>
    </source>
</evidence>
<dbReference type="VEuPathDB" id="FungiDB:CIHG_04985"/>
<dbReference type="AlphaFoldDB" id="A0A0J8RPN1"/>
<evidence type="ECO:0000256" key="1">
    <source>
        <dbReference type="ARBA" id="ARBA00008056"/>
    </source>
</evidence>
<dbReference type="InterPro" id="IPR050231">
    <property type="entry name" value="Iron_ascorbate_oxido_reductase"/>
</dbReference>
<dbReference type="PRINTS" id="PR00682">
    <property type="entry name" value="IPNSYNTHASE"/>
</dbReference>
<evidence type="ECO:0000256" key="2">
    <source>
        <dbReference type="SAM" id="MobiDB-lite"/>
    </source>
</evidence>
<sequence length="329" mass="36838">MVPGQAASDSEPESSPKGIPVVDFANWKRGSSREERMKVAQEIVSACRDVGFVYIVNHGMAPEKVAEAFAWSEKFFNLSSDEKQKAPHPSGASVHRGYSSPGLEKVSQAMSDKEDPELAKRLREITDYKESYDIGSDGNQDQPNVWIPEEMLPGFRSFMTQFYWDCFEVTKNVLGAISIGIGLEEEDYLLKFHSGHNNQLRLLHYPPLPAALLEEQKYARMPSHTDWSTITFLFQDECGGIISAQLFIGVTLPPLSDRYEGFNRMVRGRYSIPYFTAPDPTSVIKCLPSCVSEDKPASYLPITQHDYNRLRATTHYETAATNTGSGAAY</sequence>
<keyword evidence="4" id="KW-0560">Oxidoreductase</keyword>
<reference evidence="5" key="1">
    <citation type="journal article" date="2010" name="Genome Res.">
        <title>Population genomic sequencing of Coccidioides fungi reveals recent hybridization and transposon control.</title>
        <authorList>
            <person name="Neafsey D.E."/>
            <person name="Barker B.M."/>
            <person name="Sharpton T.J."/>
            <person name="Stajich J.E."/>
            <person name="Park D.J."/>
            <person name="Whiston E."/>
            <person name="Hung C.-Y."/>
            <person name="McMahan C."/>
            <person name="White J."/>
            <person name="Sykes S."/>
            <person name="Heiman D."/>
            <person name="Young S."/>
            <person name="Zeng Q."/>
            <person name="Abouelleil A."/>
            <person name="Aftuck L."/>
            <person name="Bessette D."/>
            <person name="Brown A."/>
            <person name="FitzGerald M."/>
            <person name="Lui A."/>
            <person name="Macdonald J.P."/>
            <person name="Priest M."/>
            <person name="Orbach M.J."/>
            <person name="Galgiani J.N."/>
            <person name="Kirkland T.N."/>
            <person name="Cole G.T."/>
            <person name="Birren B.W."/>
            <person name="Henn M.R."/>
            <person name="Taylor J.W."/>
            <person name="Rounsley S.D."/>
        </authorList>
    </citation>
    <scope>NUCLEOTIDE SEQUENCE [LARGE SCALE GENOMIC DNA]</scope>
    <source>
        <strain evidence="5">H538.4</strain>
    </source>
</reference>
<proteinExistence type="inferred from homology"/>
<dbReference type="PANTHER" id="PTHR47990">
    <property type="entry name" value="2-OXOGLUTARATE (2OG) AND FE(II)-DEPENDENT OXYGENASE SUPERFAMILY PROTEIN-RELATED"/>
    <property type="match status" value="1"/>
</dbReference>
<evidence type="ECO:0000313" key="4">
    <source>
        <dbReference type="EMBL" id="KMU87045.1"/>
    </source>
</evidence>
<dbReference type="InterPro" id="IPR027443">
    <property type="entry name" value="IPNS-like_sf"/>
</dbReference>
<accession>A0A0J8RPN1</accession>
<organism evidence="4 5">
    <name type="scientific">Coccidioides immitis H538.4</name>
    <dbReference type="NCBI Taxonomy" id="396776"/>
    <lineage>
        <taxon>Eukaryota</taxon>
        <taxon>Fungi</taxon>
        <taxon>Dikarya</taxon>
        <taxon>Ascomycota</taxon>
        <taxon>Pezizomycotina</taxon>
        <taxon>Eurotiomycetes</taxon>
        <taxon>Eurotiomycetidae</taxon>
        <taxon>Onygenales</taxon>
        <taxon>Onygenaceae</taxon>
        <taxon>Coccidioides</taxon>
    </lineage>
</organism>
<gene>
    <name evidence="4" type="ORF">CIHG_04985</name>
</gene>
<dbReference type="InterPro" id="IPR026992">
    <property type="entry name" value="DIOX_N"/>
</dbReference>
<feature type="domain" description="Non-haem dioxygenase N-terminal" evidence="3">
    <location>
        <begin position="19"/>
        <end position="147"/>
    </location>
</feature>
<evidence type="ECO:0000313" key="5">
    <source>
        <dbReference type="Proteomes" id="UP000054563"/>
    </source>
</evidence>
<dbReference type="Proteomes" id="UP000054563">
    <property type="component" value="Unassembled WGS sequence"/>
</dbReference>
<dbReference type="STRING" id="396776.A0A0J8RPN1"/>
<feature type="region of interest" description="Disordered" evidence="2">
    <location>
        <begin position="1"/>
        <end position="21"/>
    </location>
</feature>
<dbReference type="EMBL" id="DS016996">
    <property type="protein sequence ID" value="KMU87045.1"/>
    <property type="molecule type" value="Genomic_DNA"/>
</dbReference>
<dbReference type="Gene3D" id="2.60.120.330">
    <property type="entry name" value="B-lactam Antibiotic, Isopenicillin N Synthase, Chain"/>
    <property type="match status" value="2"/>
</dbReference>
<feature type="region of interest" description="Disordered" evidence="2">
    <location>
        <begin position="82"/>
        <end position="116"/>
    </location>
</feature>
<dbReference type="GO" id="GO:0051213">
    <property type="term" value="F:dioxygenase activity"/>
    <property type="evidence" value="ECO:0007669"/>
    <property type="project" value="UniProtKB-KW"/>
</dbReference>
<protein>
    <submittedName>
        <fullName evidence="4">Thymine dioxygenase</fullName>
    </submittedName>
</protein>
<keyword evidence="4" id="KW-0223">Dioxygenase</keyword>
<dbReference type="OrthoDB" id="288590at2759"/>
<dbReference type="Pfam" id="PF14226">
    <property type="entry name" value="DIOX_N"/>
    <property type="match status" value="1"/>
</dbReference>
<dbReference type="SUPFAM" id="SSF51197">
    <property type="entry name" value="Clavaminate synthase-like"/>
    <property type="match status" value="1"/>
</dbReference>
<name>A0A0J8RPN1_COCIT</name>